<evidence type="ECO:0000313" key="3">
    <source>
        <dbReference type="Proteomes" id="UP000295388"/>
    </source>
</evidence>
<proteinExistence type="predicted"/>
<evidence type="ECO:0000313" key="2">
    <source>
        <dbReference type="EMBL" id="TDO35179.1"/>
    </source>
</evidence>
<name>A0A4R6JGS5_9ACTN</name>
<feature type="region of interest" description="Disordered" evidence="1">
    <location>
        <begin position="1"/>
        <end position="30"/>
    </location>
</feature>
<protein>
    <submittedName>
        <fullName evidence="2">Uncharacterized protein</fullName>
    </submittedName>
</protein>
<dbReference type="RefSeq" id="WP_133804643.1">
    <property type="nucleotide sequence ID" value="NZ_SNWQ01000024.1"/>
</dbReference>
<sequence length="111" mass="11501">MTEEQQSAQVVLRHGPSVGTDEVRAAEAPPPAEVADQVASWFQAKGFDTGPIVGISFAISGPASLFELVFGTTPALGRSLELPLTTLADDVVEHVDAVIVPPPPDFGPGNP</sequence>
<evidence type="ECO:0000256" key="1">
    <source>
        <dbReference type="SAM" id="MobiDB-lite"/>
    </source>
</evidence>
<dbReference type="EMBL" id="SNWQ01000024">
    <property type="protein sequence ID" value="TDO35179.1"/>
    <property type="molecule type" value="Genomic_DNA"/>
</dbReference>
<organism evidence="2 3">
    <name type="scientific">Kribbella caucasensis</name>
    <dbReference type="NCBI Taxonomy" id="2512215"/>
    <lineage>
        <taxon>Bacteria</taxon>
        <taxon>Bacillati</taxon>
        <taxon>Actinomycetota</taxon>
        <taxon>Actinomycetes</taxon>
        <taxon>Propionibacteriales</taxon>
        <taxon>Kribbellaceae</taxon>
        <taxon>Kribbella</taxon>
    </lineage>
</organism>
<accession>A0A4R6JGS5</accession>
<comment type="caution">
    <text evidence="2">The sequence shown here is derived from an EMBL/GenBank/DDBJ whole genome shotgun (WGS) entry which is preliminary data.</text>
</comment>
<dbReference type="Proteomes" id="UP000295388">
    <property type="component" value="Unassembled WGS sequence"/>
</dbReference>
<reference evidence="2 3" key="1">
    <citation type="submission" date="2019-03" db="EMBL/GenBank/DDBJ databases">
        <title>Genomic Encyclopedia of Type Strains, Phase III (KMG-III): the genomes of soil and plant-associated and newly described type strains.</title>
        <authorList>
            <person name="Whitman W."/>
        </authorList>
    </citation>
    <scope>NUCLEOTIDE SEQUENCE [LARGE SCALE GENOMIC DNA]</scope>
    <source>
        <strain evidence="2 3">VKM Ac-2527</strain>
    </source>
</reference>
<keyword evidence="3" id="KW-1185">Reference proteome</keyword>
<dbReference type="AlphaFoldDB" id="A0A4R6JGS5"/>
<gene>
    <name evidence="2" type="ORF">EV643_12465</name>
</gene>
<dbReference type="OrthoDB" id="4224688at2"/>